<dbReference type="OrthoDB" id="786050at2759"/>
<sequence>MDSSEEEEEGPAFFEFDGLCPRRNPKQADFRRAGGERQRRSPDGRGVYDDVGGWRPRRNPKPAGFQCERGDHGSSDFRLKVDLPTFNGNLHIKGFLDWLAEVEKFFDYMEIPDQKKVKLVAYKLKCGASAWWEQLQHKRLRQGKMQISTWRKMKQHLRSRFLLPDYEQALYHQYQNCRQGPRTVTEYTDEFNQLNARNNLLETENQQVARYIGGLKPAIRDQVDLYPMWSLSEATSLALKLEAQATRRANQFQPTNRAAPSRPTTAKLKGIDGATSSSQPPPPTISRGVENSSKQPAAPRGSNPYEKPMPIRCYRC</sequence>
<name>A0A8B8ZH92_PHODC</name>
<dbReference type="Proteomes" id="UP000228380">
    <property type="component" value="Unplaced"/>
</dbReference>
<dbReference type="InterPro" id="IPR005162">
    <property type="entry name" value="Retrotrans_gag_dom"/>
</dbReference>
<feature type="region of interest" description="Disordered" evidence="1">
    <location>
        <begin position="1"/>
        <end position="70"/>
    </location>
</feature>
<feature type="region of interest" description="Disordered" evidence="1">
    <location>
        <begin position="248"/>
        <end position="310"/>
    </location>
</feature>
<dbReference type="GeneID" id="113461341"/>
<evidence type="ECO:0000313" key="5">
    <source>
        <dbReference type="RefSeq" id="XP_038973524.1"/>
    </source>
</evidence>
<reference evidence="4 5" key="1">
    <citation type="submission" date="2025-04" db="UniProtKB">
        <authorList>
            <consortium name="RefSeq"/>
        </authorList>
    </citation>
    <scope>IDENTIFICATION</scope>
    <source>
        <tissue evidence="4 5">Young leaves</tissue>
    </source>
</reference>
<dbReference type="RefSeq" id="XP_038973525.1">
    <property type="nucleotide sequence ID" value="XM_039117597.1"/>
</dbReference>
<feature type="compositionally biased region" description="Acidic residues" evidence="1">
    <location>
        <begin position="1"/>
        <end position="10"/>
    </location>
</feature>
<dbReference type="PANTHER" id="PTHR35046">
    <property type="entry name" value="ZINC KNUCKLE (CCHC-TYPE) FAMILY PROTEIN"/>
    <property type="match status" value="1"/>
</dbReference>
<evidence type="ECO:0000313" key="3">
    <source>
        <dbReference type="Proteomes" id="UP000228380"/>
    </source>
</evidence>
<dbReference type="PANTHER" id="PTHR35046:SF18">
    <property type="entry name" value="RNA-DIRECTED DNA POLYMERASE"/>
    <property type="match status" value="1"/>
</dbReference>
<evidence type="ECO:0000313" key="7">
    <source>
        <dbReference type="RefSeq" id="XP_038973526.1"/>
    </source>
</evidence>
<keyword evidence="3" id="KW-1185">Reference proteome</keyword>
<dbReference type="KEGG" id="pda:113461341"/>
<dbReference type="AlphaFoldDB" id="A0A8B8ZH92"/>
<dbReference type="RefSeq" id="XP_038973524.1">
    <property type="nucleotide sequence ID" value="XM_039117596.1"/>
</dbReference>
<dbReference type="RefSeq" id="XP_038973526.1">
    <property type="nucleotide sequence ID" value="XM_039117598.1"/>
</dbReference>
<gene>
    <name evidence="4 5 6 7" type="primary">LOC113461341</name>
</gene>
<feature type="compositionally biased region" description="Basic and acidic residues" evidence="1">
    <location>
        <begin position="26"/>
        <end position="48"/>
    </location>
</feature>
<organism evidence="3 6">
    <name type="scientific">Phoenix dactylifera</name>
    <name type="common">Date palm</name>
    <dbReference type="NCBI Taxonomy" id="42345"/>
    <lineage>
        <taxon>Eukaryota</taxon>
        <taxon>Viridiplantae</taxon>
        <taxon>Streptophyta</taxon>
        <taxon>Embryophyta</taxon>
        <taxon>Tracheophyta</taxon>
        <taxon>Spermatophyta</taxon>
        <taxon>Magnoliopsida</taxon>
        <taxon>Liliopsida</taxon>
        <taxon>Arecaceae</taxon>
        <taxon>Coryphoideae</taxon>
        <taxon>Phoeniceae</taxon>
        <taxon>Phoenix</taxon>
    </lineage>
</organism>
<evidence type="ECO:0000256" key="1">
    <source>
        <dbReference type="SAM" id="MobiDB-lite"/>
    </source>
</evidence>
<evidence type="ECO:0000313" key="6">
    <source>
        <dbReference type="RefSeq" id="XP_038973525.1"/>
    </source>
</evidence>
<evidence type="ECO:0000313" key="4">
    <source>
        <dbReference type="RefSeq" id="XP_038973523.1"/>
    </source>
</evidence>
<dbReference type="RefSeq" id="XP_038973523.1">
    <property type="nucleotide sequence ID" value="XM_039117595.1"/>
</dbReference>
<accession>A0A8B8ZH92</accession>
<dbReference type="Pfam" id="PF03732">
    <property type="entry name" value="Retrotrans_gag"/>
    <property type="match status" value="1"/>
</dbReference>
<evidence type="ECO:0000259" key="2">
    <source>
        <dbReference type="Pfam" id="PF03732"/>
    </source>
</evidence>
<protein>
    <submittedName>
        <fullName evidence="4 5">Uncharacterized protein LOC113461341</fullName>
    </submittedName>
</protein>
<proteinExistence type="predicted"/>
<feature type="domain" description="Retrotransposon gag" evidence="2">
    <location>
        <begin position="119"/>
        <end position="217"/>
    </location>
</feature>
<feature type="compositionally biased region" description="Polar residues" evidence="1">
    <location>
        <begin position="248"/>
        <end position="264"/>
    </location>
</feature>